<evidence type="ECO:0000256" key="8">
    <source>
        <dbReference type="SAM" id="MobiDB-lite"/>
    </source>
</evidence>
<dbReference type="Proteomes" id="UP001215598">
    <property type="component" value="Unassembled WGS sequence"/>
</dbReference>
<keyword evidence="11" id="KW-1185">Reference proteome</keyword>
<proteinExistence type="predicted"/>
<evidence type="ECO:0000256" key="5">
    <source>
        <dbReference type="ARBA" id="ARBA00022833"/>
    </source>
</evidence>
<dbReference type="EMBL" id="JARKIB010000007">
    <property type="protein sequence ID" value="KAJ7778086.1"/>
    <property type="molecule type" value="Genomic_DNA"/>
</dbReference>
<dbReference type="SUPFAM" id="SSF57667">
    <property type="entry name" value="beta-beta-alpha zinc fingers"/>
    <property type="match status" value="1"/>
</dbReference>
<keyword evidence="5" id="KW-0862">Zinc</keyword>
<dbReference type="PANTHER" id="PTHR24394:SF29">
    <property type="entry name" value="MYONEURIN"/>
    <property type="match status" value="1"/>
</dbReference>
<sequence>KMHTCEICHKEFPRPSALRTHMNVHNNAKPHKCGFPNCPKTFSVLSNARRHYRTHGEKLPAQGPPSDPELTWTATIDVPEQPVVPSQARFNIRWVPNGKASLSKAAPSPKQSKPRPTADTPHEQQAPVLLHDPFPTVRPASTQVHNMPQEGSWRTHHPGVYLPHCFAHTYMTKSMTE</sequence>
<protein>
    <recommendedName>
        <fullName evidence="9">C2H2-type domain-containing protein</fullName>
    </recommendedName>
</protein>
<dbReference type="Pfam" id="PF00096">
    <property type="entry name" value="zf-C2H2"/>
    <property type="match status" value="2"/>
</dbReference>
<dbReference type="GO" id="GO:0000981">
    <property type="term" value="F:DNA-binding transcription factor activity, RNA polymerase II-specific"/>
    <property type="evidence" value="ECO:0007669"/>
    <property type="project" value="TreeGrafter"/>
</dbReference>
<feature type="domain" description="C2H2-type" evidence="9">
    <location>
        <begin position="31"/>
        <end position="60"/>
    </location>
</feature>
<dbReference type="PANTHER" id="PTHR24394">
    <property type="entry name" value="ZINC FINGER PROTEIN"/>
    <property type="match status" value="1"/>
</dbReference>
<organism evidence="10 11">
    <name type="scientific">Mycena metata</name>
    <dbReference type="NCBI Taxonomy" id="1033252"/>
    <lineage>
        <taxon>Eukaryota</taxon>
        <taxon>Fungi</taxon>
        <taxon>Dikarya</taxon>
        <taxon>Basidiomycota</taxon>
        <taxon>Agaricomycotina</taxon>
        <taxon>Agaricomycetes</taxon>
        <taxon>Agaricomycetidae</taxon>
        <taxon>Agaricales</taxon>
        <taxon>Marasmiineae</taxon>
        <taxon>Mycenaceae</taxon>
        <taxon>Mycena</taxon>
    </lineage>
</organism>
<keyword evidence="2" id="KW-0479">Metal-binding</keyword>
<evidence type="ECO:0000256" key="1">
    <source>
        <dbReference type="ARBA" id="ARBA00004123"/>
    </source>
</evidence>
<evidence type="ECO:0000256" key="3">
    <source>
        <dbReference type="ARBA" id="ARBA00022737"/>
    </source>
</evidence>
<dbReference type="AlphaFoldDB" id="A0AAD7K485"/>
<evidence type="ECO:0000256" key="6">
    <source>
        <dbReference type="ARBA" id="ARBA00023242"/>
    </source>
</evidence>
<comment type="subcellular location">
    <subcellularLocation>
        <location evidence="1">Nucleus</location>
    </subcellularLocation>
</comment>
<evidence type="ECO:0000256" key="7">
    <source>
        <dbReference type="PROSITE-ProRule" id="PRU00042"/>
    </source>
</evidence>
<dbReference type="GO" id="GO:0005634">
    <property type="term" value="C:nucleus"/>
    <property type="evidence" value="ECO:0007669"/>
    <property type="project" value="UniProtKB-SubCell"/>
</dbReference>
<accession>A0AAD7K485</accession>
<keyword evidence="4 7" id="KW-0863">Zinc-finger</keyword>
<name>A0AAD7K485_9AGAR</name>
<feature type="region of interest" description="Disordered" evidence="8">
    <location>
        <begin position="100"/>
        <end position="123"/>
    </location>
</feature>
<dbReference type="GO" id="GO:0008270">
    <property type="term" value="F:zinc ion binding"/>
    <property type="evidence" value="ECO:0007669"/>
    <property type="project" value="UniProtKB-KW"/>
</dbReference>
<keyword evidence="3" id="KW-0677">Repeat</keyword>
<gene>
    <name evidence="10" type="ORF">B0H16DRAFT_1301404</name>
</gene>
<dbReference type="InterPro" id="IPR013087">
    <property type="entry name" value="Znf_C2H2_type"/>
</dbReference>
<evidence type="ECO:0000256" key="2">
    <source>
        <dbReference type="ARBA" id="ARBA00022723"/>
    </source>
</evidence>
<dbReference type="FunFam" id="3.30.160.60:FF:000065">
    <property type="entry name" value="B-cell CLL/lymphoma 6, member B"/>
    <property type="match status" value="1"/>
</dbReference>
<evidence type="ECO:0000313" key="10">
    <source>
        <dbReference type="EMBL" id="KAJ7778086.1"/>
    </source>
</evidence>
<feature type="domain" description="C2H2-type" evidence="9">
    <location>
        <begin position="3"/>
        <end position="30"/>
    </location>
</feature>
<dbReference type="SMART" id="SM00355">
    <property type="entry name" value="ZnF_C2H2"/>
    <property type="match status" value="2"/>
</dbReference>
<evidence type="ECO:0000313" key="11">
    <source>
        <dbReference type="Proteomes" id="UP001215598"/>
    </source>
</evidence>
<evidence type="ECO:0000259" key="9">
    <source>
        <dbReference type="PROSITE" id="PS50157"/>
    </source>
</evidence>
<comment type="caution">
    <text evidence="10">The sequence shown here is derived from an EMBL/GenBank/DDBJ whole genome shotgun (WGS) entry which is preliminary data.</text>
</comment>
<dbReference type="PROSITE" id="PS00028">
    <property type="entry name" value="ZINC_FINGER_C2H2_1"/>
    <property type="match status" value="2"/>
</dbReference>
<evidence type="ECO:0000256" key="4">
    <source>
        <dbReference type="ARBA" id="ARBA00022771"/>
    </source>
</evidence>
<reference evidence="10" key="1">
    <citation type="submission" date="2023-03" db="EMBL/GenBank/DDBJ databases">
        <title>Massive genome expansion in bonnet fungi (Mycena s.s.) driven by repeated elements and novel gene families across ecological guilds.</title>
        <authorList>
            <consortium name="Lawrence Berkeley National Laboratory"/>
            <person name="Harder C.B."/>
            <person name="Miyauchi S."/>
            <person name="Viragh M."/>
            <person name="Kuo A."/>
            <person name="Thoen E."/>
            <person name="Andreopoulos B."/>
            <person name="Lu D."/>
            <person name="Skrede I."/>
            <person name="Drula E."/>
            <person name="Henrissat B."/>
            <person name="Morin E."/>
            <person name="Kohler A."/>
            <person name="Barry K."/>
            <person name="LaButti K."/>
            <person name="Morin E."/>
            <person name="Salamov A."/>
            <person name="Lipzen A."/>
            <person name="Mereny Z."/>
            <person name="Hegedus B."/>
            <person name="Baldrian P."/>
            <person name="Stursova M."/>
            <person name="Weitz H."/>
            <person name="Taylor A."/>
            <person name="Grigoriev I.V."/>
            <person name="Nagy L.G."/>
            <person name="Martin F."/>
            <person name="Kauserud H."/>
        </authorList>
    </citation>
    <scope>NUCLEOTIDE SEQUENCE</scope>
    <source>
        <strain evidence="10">CBHHK182m</strain>
    </source>
</reference>
<dbReference type="PROSITE" id="PS50157">
    <property type="entry name" value="ZINC_FINGER_C2H2_2"/>
    <property type="match status" value="2"/>
</dbReference>
<dbReference type="InterPro" id="IPR036236">
    <property type="entry name" value="Znf_C2H2_sf"/>
</dbReference>
<keyword evidence="6" id="KW-0539">Nucleus</keyword>
<dbReference type="Gene3D" id="3.30.160.60">
    <property type="entry name" value="Classic Zinc Finger"/>
    <property type="match status" value="2"/>
</dbReference>
<feature type="non-terminal residue" evidence="10">
    <location>
        <position position="177"/>
    </location>
</feature>